<organism evidence="1 2">
    <name type="scientific">Desulfoluna limicola</name>
    <dbReference type="NCBI Taxonomy" id="2810562"/>
    <lineage>
        <taxon>Bacteria</taxon>
        <taxon>Pseudomonadati</taxon>
        <taxon>Thermodesulfobacteriota</taxon>
        <taxon>Desulfobacteria</taxon>
        <taxon>Desulfobacterales</taxon>
        <taxon>Desulfolunaceae</taxon>
        <taxon>Desulfoluna</taxon>
    </lineage>
</organism>
<dbReference type="EMBL" id="AP024488">
    <property type="protein sequence ID" value="BCS98941.1"/>
    <property type="molecule type" value="Genomic_DNA"/>
</dbReference>
<dbReference type="Proteomes" id="UP001320148">
    <property type="component" value="Chromosome"/>
</dbReference>
<keyword evidence="2" id="KW-1185">Reference proteome</keyword>
<reference evidence="1 2" key="1">
    <citation type="submission" date="2021-02" db="EMBL/GenBank/DDBJ databases">
        <title>Complete genome of Desulfoluna sp. strain ASN36.</title>
        <authorList>
            <person name="Takahashi A."/>
            <person name="Kojima H."/>
            <person name="Fukui M."/>
        </authorList>
    </citation>
    <scope>NUCLEOTIDE SEQUENCE [LARGE SCALE GENOMIC DNA]</scope>
    <source>
        <strain evidence="1 2">ASN36</strain>
    </source>
</reference>
<evidence type="ECO:0000313" key="2">
    <source>
        <dbReference type="Proteomes" id="UP001320148"/>
    </source>
</evidence>
<evidence type="ECO:0000313" key="1">
    <source>
        <dbReference type="EMBL" id="BCS98941.1"/>
    </source>
</evidence>
<protein>
    <submittedName>
        <fullName evidence="1">Uncharacterized protein</fullName>
    </submittedName>
</protein>
<sequence length="70" mass="7942">MVEDNAARQTKVILIQLVKKQFMPQFQGETLAGVSYPFSNTGGNHLIFGGIYWCGWSEADFRRLHDPVRA</sequence>
<gene>
    <name evidence="1" type="ORF">DSLASN_45730</name>
</gene>
<name>A0ABM7PN29_9BACT</name>
<proteinExistence type="predicted"/>
<accession>A0ABM7PN29</accession>